<dbReference type="OrthoDB" id="9788959at2"/>
<dbReference type="AlphaFoldDB" id="A0A2D0NE17"/>
<evidence type="ECO:0000313" key="3">
    <source>
        <dbReference type="EMBL" id="PHN06429.1"/>
    </source>
</evidence>
<gene>
    <name evidence="3" type="ORF">CRP01_12740</name>
</gene>
<dbReference type="InterPro" id="IPR006015">
    <property type="entry name" value="Universal_stress_UspA"/>
</dbReference>
<proteinExistence type="inferred from homology"/>
<comment type="caution">
    <text evidence="3">The sequence shown here is derived from an EMBL/GenBank/DDBJ whole genome shotgun (WGS) entry which is preliminary data.</text>
</comment>
<comment type="similarity">
    <text evidence="1">Belongs to the universal stress protein A family.</text>
</comment>
<feature type="domain" description="UspA" evidence="2">
    <location>
        <begin position="2"/>
        <end position="147"/>
    </location>
</feature>
<keyword evidence="4" id="KW-1185">Reference proteome</keyword>
<evidence type="ECO:0000313" key="4">
    <source>
        <dbReference type="Proteomes" id="UP000223913"/>
    </source>
</evidence>
<dbReference type="SUPFAM" id="SSF52402">
    <property type="entry name" value="Adenine nucleotide alpha hydrolases-like"/>
    <property type="match status" value="2"/>
</dbReference>
<dbReference type="RefSeq" id="WP_099150413.1">
    <property type="nucleotide sequence ID" value="NZ_PDUD01000018.1"/>
</dbReference>
<dbReference type="Proteomes" id="UP000223913">
    <property type="component" value="Unassembled WGS sequence"/>
</dbReference>
<sequence length="279" mass="31677">MNKILFPTDFSDAAQQAFIYALHLADKFGAEITTLHAYEMPQVSDMELTPSLRNFYDNMDLYEFESYRDAIPPLVDTARAHGFDHIIMQHVLKQGDPESAILEVAVNDAIDLIVMGTTGARGLKEIFMGSTAGEVMENAPCPVLTIPEKSTFDGKIDQIAFTTTFSEEEQLTLHLLNKMFAPFKPHIHCLNVDLAHTEAYTRKMETFAGIFSEYDNMEFHVLDGTDINEELTKYMEANHVDLLAMVTHQRNFLQELFHYSKTKQMAYHADTPVLALKNK</sequence>
<dbReference type="PANTHER" id="PTHR46268:SF6">
    <property type="entry name" value="UNIVERSAL STRESS PROTEIN UP12"/>
    <property type="match status" value="1"/>
</dbReference>
<dbReference type="Pfam" id="PF00582">
    <property type="entry name" value="Usp"/>
    <property type="match status" value="2"/>
</dbReference>
<organism evidence="3 4">
    <name type="scientific">Flavilitoribacter nigricans (strain ATCC 23147 / DSM 23189 / NBRC 102662 / NCIMB 1420 / SS-2)</name>
    <name type="common">Lewinella nigricans</name>
    <dbReference type="NCBI Taxonomy" id="1122177"/>
    <lineage>
        <taxon>Bacteria</taxon>
        <taxon>Pseudomonadati</taxon>
        <taxon>Bacteroidota</taxon>
        <taxon>Saprospiria</taxon>
        <taxon>Saprospirales</taxon>
        <taxon>Lewinellaceae</taxon>
        <taxon>Flavilitoribacter</taxon>
    </lineage>
</organism>
<evidence type="ECO:0000259" key="2">
    <source>
        <dbReference type="Pfam" id="PF00582"/>
    </source>
</evidence>
<evidence type="ECO:0000256" key="1">
    <source>
        <dbReference type="ARBA" id="ARBA00008791"/>
    </source>
</evidence>
<dbReference type="EMBL" id="PDUD01000018">
    <property type="protein sequence ID" value="PHN06429.1"/>
    <property type="molecule type" value="Genomic_DNA"/>
</dbReference>
<dbReference type="Gene3D" id="3.40.50.620">
    <property type="entry name" value="HUPs"/>
    <property type="match status" value="2"/>
</dbReference>
<accession>A0A2D0NE17</accession>
<dbReference type="PANTHER" id="PTHR46268">
    <property type="entry name" value="STRESS RESPONSE PROTEIN NHAX"/>
    <property type="match status" value="1"/>
</dbReference>
<feature type="domain" description="UspA" evidence="2">
    <location>
        <begin position="218"/>
        <end position="277"/>
    </location>
</feature>
<dbReference type="PRINTS" id="PR01438">
    <property type="entry name" value="UNVRSLSTRESS"/>
</dbReference>
<reference evidence="3 4" key="1">
    <citation type="submission" date="2017-10" db="EMBL/GenBank/DDBJ databases">
        <title>The draft genome sequence of Lewinella nigricans NBRC 102662.</title>
        <authorList>
            <person name="Wang K."/>
        </authorList>
    </citation>
    <scope>NUCLEOTIDE SEQUENCE [LARGE SCALE GENOMIC DNA]</scope>
    <source>
        <strain evidence="3 4">NBRC 102662</strain>
    </source>
</reference>
<protein>
    <recommendedName>
        <fullName evidence="2">UspA domain-containing protein</fullName>
    </recommendedName>
</protein>
<dbReference type="CDD" id="cd00293">
    <property type="entry name" value="USP-like"/>
    <property type="match status" value="1"/>
</dbReference>
<name>A0A2D0NE17_FLAN2</name>
<dbReference type="InterPro" id="IPR014729">
    <property type="entry name" value="Rossmann-like_a/b/a_fold"/>
</dbReference>
<dbReference type="InterPro" id="IPR006016">
    <property type="entry name" value="UspA"/>
</dbReference>